<keyword evidence="4" id="KW-0720">Serine protease</keyword>
<protein>
    <submittedName>
        <fullName evidence="6">Uncharacterized protein</fullName>
    </submittedName>
</protein>
<dbReference type="Gene3D" id="3.40.50.880">
    <property type="match status" value="1"/>
</dbReference>
<gene>
    <name evidence="6" type="ORF">ACHAWO_002538</name>
</gene>
<evidence type="ECO:0000313" key="6">
    <source>
        <dbReference type="EMBL" id="KAL3774675.1"/>
    </source>
</evidence>
<dbReference type="PANTHER" id="PTHR20842">
    <property type="entry name" value="PROTEASE S51 ALPHA-ASPARTYL DIPEPTIDASE"/>
    <property type="match status" value="1"/>
</dbReference>
<evidence type="ECO:0000256" key="3">
    <source>
        <dbReference type="ARBA" id="ARBA00022801"/>
    </source>
</evidence>
<dbReference type="InterPro" id="IPR005320">
    <property type="entry name" value="Peptidase_S51"/>
</dbReference>
<proteinExistence type="inferred from homology"/>
<reference evidence="6 7" key="1">
    <citation type="submission" date="2024-10" db="EMBL/GenBank/DDBJ databases">
        <title>Updated reference genomes for cyclostephanoid diatoms.</title>
        <authorList>
            <person name="Roberts W.R."/>
            <person name="Alverson A.J."/>
        </authorList>
    </citation>
    <scope>NUCLEOTIDE SEQUENCE [LARGE SCALE GENOMIC DNA]</scope>
    <source>
        <strain evidence="6 7">AJA010-31</strain>
    </source>
</reference>
<evidence type="ECO:0000256" key="5">
    <source>
        <dbReference type="SAM" id="MobiDB-lite"/>
    </source>
</evidence>
<dbReference type="GO" id="GO:0008236">
    <property type="term" value="F:serine-type peptidase activity"/>
    <property type="evidence" value="ECO:0007669"/>
    <property type="project" value="UniProtKB-KW"/>
</dbReference>
<evidence type="ECO:0000313" key="7">
    <source>
        <dbReference type="Proteomes" id="UP001530400"/>
    </source>
</evidence>
<dbReference type="AlphaFoldDB" id="A0ABD3NM40"/>
<evidence type="ECO:0000256" key="1">
    <source>
        <dbReference type="ARBA" id="ARBA00006534"/>
    </source>
</evidence>
<keyword evidence="7" id="KW-1185">Reference proteome</keyword>
<dbReference type="InterPro" id="IPR029062">
    <property type="entry name" value="Class_I_gatase-like"/>
</dbReference>
<sequence length="365" mass="39739">MVLVARQPILLSHQGLAASLSSHSNEWTSSLVPVPKHRRSYTPNPTFKGLFAGSGNGAMSQPFFAQSVIDLTKRSASDVNLLYIGTASYDLPKYKEIQTSAFAEMGCTITSIEVAHVSPLLIDLEAAVSQAHVILVSGGNTLYALNRWRNLGLDLLLKDAAENGVVMTGGSAGCICWFDGGHSDSMDPDTYKEPMLKLHGAKESSPYDEGTSTSTTHNPQDPQSNPWSYIRVEGLGILPGLVCPHFDRIQSNGVPRLVDFDSMMKRHSMELGLGIDHFAALEINGEDFRVLSLPGEKGSVPQEDDSVPGAWIKYVDEDGDLQSMPCPSFGKVEDLLQVMVDPSKHIWPDERVQLCRVENPGPSMD</sequence>
<dbReference type="GO" id="GO:0006508">
    <property type="term" value="P:proteolysis"/>
    <property type="evidence" value="ECO:0007669"/>
    <property type="project" value="UniProtKB-KW"/>
</dbReference>
<dbReference type="SUPFAM" id="SSF52317">
    <property type="entry name" value="Class I glutamine amidotransferase-like"/>
    <property type="match status" value="1"/>
</dbReference>
<keyword evidence="3" id="KW-0378">Hydrolase</keyword>
<evidence type="ECO:0000256" key="2">
    <source>
        <dbReference type="ARBA" id="ARBA00022670"/>
    </source>
</evidence>
<dbReference type="Proteomes" id="UP001530400">
    <property type="component" value="Unassembled WGS sequence"/>
</dbReference>
<comment type="similarity">
    <text evidence="1">Belongs to the peptidase S51 family.</text>
</comment>
<feature type="compositionally biased region" description="Polar residues" evidence="5">
    <location>
        <begin position="210"/>
        <end position="226"/>
    </location>
</feature>
<name>A0ABD3NM40_9STRA</name>
<organism evidence="6 7">
    <name type="scientific">Cyclotella atomus</name>
    <dbReference type="NCBI Taxonomy" id="382360"/>
    <lineage>
        <taxon>Eukaryota</taxon>
        <taxon>Sar</taxon>
        <taxon>Stramenopiles</taxon>
        <taxon>Ochrophyta</taxon>
        <taxon>Bacillariophyta</taxon>
        <taxon>Coscinodiscophyceae</taxon>
        <taxon>Thalassiosirophycidae</taxon>
        <taxon>Stephanodiscales</taxon>
        <taxon>Stephanodiscaceae</taxon>
        <taxon>Cyclotella</taxon>
    </lineage>
</organism>
<dbReference type="Pfam" id="PF03575">
    <property type="entry name" value="Peptidase_S51"/>
    <property type="match status" value="1"/>
</dbReference>
<evidence type="ECO:0000256" key="4">
    <source>
        <dbReference type="ARBA" id="ARBA00022825"/>
    </source>
</evidence>
<dbReference type="PANTHER" id="PTHR20842:SF0">
    <property type="entry name" value="ALPHA-ASPARTYL DIPEPTIDASE"/>
    <property type="match status" value="1"/>
</dbReference>
<accession>A0ABD3NM40</accession>
<dbReference type="EMBL" id="JALLPJ020001182">
    <property type="protein sequence ID" value="KAL3774675.1"/>
    <property type="molecule type" value="Genomic_DNA"/>
</dbReference>
<keyword evidence="2" id="KW-0645">Protease</keyword>
<dbReference type="CDD" id="cd03146">
    <property type="entry name" value="GAT1_Peptidase_E"/>
    <property type="match status" value="1"/>
</dbReference>
<comment type="caution">
    <text evidence="6">The sequence shown here is derived from an EMBL/GenBank/DDBJ whole genome shotgun (WGS) entry which is preliminary data.</text>
</comment>
<feature type="region of interest" description="Disordered" evidence="5">
    <location>
        <begin position="201"/>
        <end position="226"/>
    </location>
</feature>